<sequence>MDFATEGLRCTLDIPLDQQDRFTSFRELADGRPFGTA</sequence>
<keyword evidence="1" id="KW-0614">Plasmid</keyword>
<organism evidence="1 2">
    <name type="scientific">Methylorubrum extorquens (strain ATCC 14718 / DSM 1338 / JCM 2805 / NCIMB 9133 / AM1)</name>
    <name type="common">Methylobacterium extorquens</name>
    <dbReference type="NCBI Taxonomy" id="272630"/>
    <lineage>
        <taxon>Bacteria</taxon>
        <taxon>Pseudomonadati</taxon>
        <taxon>Pseudomonadota</taxon>
        <taxon>Alphaproteobacteria</taxon>
        <taxon>Hyphomicrobiales</taxon>
        <taxon>Methylobacteriaceae</taxon>
        <taxon>Methylorubrum</taxon>
    </lineage>
</organism>
<dbReference type="AlphaFoldDB" id="C5B698"/>
<protein>
    <submittedName>
        <fullName evidence="1">Uncharacterized protein</fullName>
    </submittedName>
</protein>
<reference evidence="1 2" key="1">
    <citation type="journal article" date="2009" name="PLoS ONE">
        <title>Methylobacterium genome sequences: a reference blueprint to investigate microbial metabolism of C1 compounds from natural and industrial sources.</title>
        <authorList>
            <person name="Vuilleumier S."/>
            <person name="Chistoserdova L."/>
            <person name="Lee M.-C."/>
            <person name="Bringel F."/>
            <person name="Lajus A."/>
            <person name="Zhou Y."/>
            <person name="Gourion B."/>
            <person name="Barbe V."/>
            <person name="Chang J."/>
            <person name="Cruveiller S."/>
            <person name="Dossat C."/>
            <person name="Gillett W."/>
            <person name="Gruffaz C."/>
            <person name="Haugen E."/>
            <person name="Hourcade E."/>
            <person name="Levy R."/>
            <person name="Mangenot S."/>
            <person name="Muller E."/>
            <person name="Nadalig T."/>
            <person name="Pagni M."/>
            <person name="Penny C."/>
            <person name="Peyraud R."/>
            <person name="Robinson D.G."/>
            <person name="Roche D."/>
            <person name="Rouy Z."/>
            <person name="Saenampechek C."/>
            <person name="Salvignol G."/>
            <person name="Vallenet D."/>
            <person name="Wu Z."/>
            <person name="Marx C.J."/>
            <person name="Vorholt J.A."/>
            <person name="Olson M.V."/>
            <person name="Kaul R."/>
            <person name="Weissenbach J."/>
            <person name="Medigue C."/>
            <person name="Lidstrom M.E."/>
        </authorList>
    </citation>
    <scope>NUCLEOTIDE SEQUENCE [LARGE SCALE GENOMIC DNA]</scope>
    <source>
        <strain evidence="2">ATCC 14718 / DSM 1338 / JCM 2805 / NCIMB 9133 / AM1</strain>
    </source>
</reference>
<proteinExistence type="predicted"/>
<dbReference type="HOGENOM" id="CLU_3345774_0_0_5"/>
<dbReference type="KEGG" id="mea:Mex_2p1228"/>
<dbReference type="EMBL" id="CP001511">
    <property type="protein sequence ID" value="ACS43980.1"/>
    <property type="molecule type" value="Genomic_DNA"/>
</dbReference>
<name>C5B698_METEA</name>
<evidence type="ECO:0000313" key="2">
    <source>
        <dbReference type="Proteomes" id="UP000009081"/>
    </source>
</evidence>
<keyword evidence="2" id="KW-1185">Reference proteome</keyword>
<gene>
    <name evidence="1" type="ordered locus">MexAM1_META2p1228</name>
</gene>
<accession>C5B698</accession>
<dbReference type="Proteomes" id="UP000009081">
    <property type="component" value="Plasmid megaplasmid"/>
</dbReference>
<evidence type="ECO:0000313" key="1">
    <source>
        <dbReference type="EMBL" id="ACS43980.1"/>
    </source>
</evidence>
<geneLocation type="plasmid" evidence="1 2">
    <name>megaplasmid</name>
</geneLocation>